<proteinExistence type="predicted"/>
<organism evidence="3 4">
    <name type="scientific">Globodera pallida</name>
    <name type="common">Potato cyst nematode worm</name>
    <name type="synonym">Heterodera pallida</name>
    <dbReference type="NCBI Taxonomy" id="36090"/>
    <lineage>
        <taxon>Eukaryota</taxon>
        <taxon>Metazoa</taxon>
        <taxon>Ecdysozoa</taxon>
        <taxon>Nematoda</taxon>
        <taxon>Chromadorea</taxon>
        <taxon>Rhabditida</taxon>
        <taxon>Tylenchina</taxon>
        <taxon>Tylenchomorpha</taxon>
        <taxon>Tylenchoidea</taxon>
        <taxon>Heteroderidae</taxon>
        <taxon>Heteroderinae</taxon>
        <taxon>Globodera</taxon>
    </lineage>
</organism>
<protein>
    <submittedName>
        <fullName evidence="4">Transcription initiation factor TFIID subunit 13</fullName>
    </submittedName>
</protein>
<feature type="compositionally biased region" description="Polar residues" evidence="1">
    <location>
        <begin position="192"/>
        <end position="203"/>
    </location>
</feature>
<dbReference type="Pfam" id="PF24359">
    <property type="entry name" value="DUF7515"/>
    <property type="match status" value="1"/>
</dbReference>
<feature type="compositionally biased region" description="Acidic residues" evidence="1">
    <location>
        <begin position="182"/>
        <end position="191"/>
    </location>
</feature>
<reference evidence="4" key="2">
    <citation type="submission" date="2016-06" db="UniProtKB">
        <authorList>
            <consortium name="WormBaseParasite"/>
        </authorList>
    </citation>
    <scope>IDENTIFICATION</scope>
</reference>
<accession>A0A183CAT6</accession>
<dbReference type="InterPro" id="IPR055937">
    <property type="entry name" value="DUF7515"/>
</dbReference>
<feature type="domain" description="DUF7515" evidence="2">
    <location>
        <begin position="33"/>
        <end position="114"/>
    </location>
</feature>
<sequence>MSGELRKELEGLDLGSASSGKYRPLERGVTEAMIDDFCKIVYRAMIVTAEGYLHPSDIAVNTFDDMGIDPFRKAIDLGFTSFVAFLHSNYMKKYIEIDLSNDIISYHAIITPELLKTIGHIQREQRTAFLEMTRRPFPTRRYNALNGRMDITPQQFLKERMKKRECQERTEARGKPEKPPDNEEEEEEEEGGTSSMFARQNFMSDDEVFEEIGEDEQFKLADIKWRLDENVEDDSLIFCESKGN</sequence>
<dbReference type="Proteomes" id="UP000050741">
    <property type="component" value="Unassembled WGS sequence"/>
</dbReference>
<name>A0A183CAT6_GLOPA</name>
<evidence type="ECO:0000313" key="3">
    <source>
        <dbReference type="Proteomes" id="UP000050741"/>
    </source>
</evidence>
<evidence type="ECO:0000313" key="4">
    <source>
        <dbReference type="WBParaSite" id="GPLIN_000998700"/>
    </source>
</evidence>
<keyword evidence="3" id="KW-1185">Reference proteome</keyword>
<evidence type="ECO:0000259" key="2">
    <source>
        <dbReference type="Pfam" id="PF24359"/>
    </source>
</evidence>
<feature type="region of interest" description="Disordered" evidence="1">
    <location>
        <begin position="162"/>
        <end position="206"/>
    </location>
</feature>
<dbReference type="WBParaSite" id="GPLIN_000998700">
    <property type="protein sequence ID" value="GPLIN_000998700"/>
    <property type="gene ID" value="GPLIN_000998700"/>
</dbReference>
<dbReference type="AlphaFoldDB" id="A0A183CAT6"/>
<reference evidence="3" key="1">
    <citation type="submission" date="2014-05" db="EMBL/GenBank/DDBJ databases">
        <title>The genome and life-stage specific transcriptomes of Globodera pallida elucidate key aspects of plant parasitism by a cyst nematode.</title>
        <authorList>
            <person name="Cotton J.A."/>
            <person name="Lilley C.J."/>
            <person name="Jones L.M."/>
            <person name="Kikuchi T."/>
            <person name="Reid A.J."/>
            <person name="Thorpe P."/>
            <person name="Tsai I.J."/>
            <person name="Beasley H."/>
            <person name="Blok V."/>
            <person name="Cock P.J.A."/>
            <person name="Van den Akker S.E."/>
            <person name="Holroyd N."/>
            <person name="Hunt M."/>
            <person name="Mantelin S."/>
            <person name="Naghra H."/>
            <person name="Pain A."/>
            <person name="Palomares-Rius J.E."/>
            <person name="Zarowiecki M."/>
            <person name="Berriman M."/>
            <person name="Jones J.T."/>
            <person name="Urwin P.E."/>
        </authorList>
    </citation>
    <scope>NUCLEOTIDE SEQUENCE [LARGE SCALE GENOMIC DNA]</scope>
    <source>
        <strain evidence="3">Lindley</strain>
    </source>
</reference>
<evidence type="ECO:0000256" key="1">
    <source>
        <dbReference type="SAM" id="MobiDB-lite"/>
    </source>
</evidence>
<feature type="compositionally biased region" description="Basic and acidic residues" evidence="1">
    <location>
        <begin position="162"/>
        <end position="181"/>
    </location>
</feature>